<feature type="region of interest" description="Disordered" evidence="1">
    <location>
        <begin position="33"/>
        <end position="69"/>
    </location>
</feature>
<sequence length="69" mass="7721">MRWKLPPDHERMSREIVRRMELRLLAASRIGGGCAGSPLRNAAENAPARSLPTQPEPDADPPIPSFRLY</sequence>
<reference evidence="3" key="1">
    <citation type="journal article" date="2019" name="Int. J. Syst. Evol. Microbiol.">
        <title>The Global Catalogue of Microorganisms (GCM) 10K type strain sequencing project: providing services to taxonomists for standard genome sequencing and annotation.</title>
        <authorList>
            <consortium name="The Broad Institute Genomics Platform"/>
            <consortium name="The Broad Institute Genome Sequencing Center for Infectious Disease"/>
            <person name="Wu L."/>
            <person name="Ma J."/>
        </authorList>
    </citation>
    <scope>NUCLEOTIDE SEQUENCE [LARGE SCALE GENOMIC DNA]</scope>
    <source>
        <strain evidence="3">JCM 18657</strain>
    </source>
</reference>
<dbReference type="Proteomes" id="UP001596528">
    <property type="component" value="Unassembled WGS sequence"/>
</dbReference>
<proteinExistence type="predicted"/>
<dbReference type="RefSeq" id="WP_138788638.1">
    <property type="nucleotide sequence ID" value="NZ_JBHTGQ010000041.1"/>
</dbReference>
<comment type="caution">
    <text evidence="2">The sequence shown here is derived from an EMBL/GenBank/DDBJ whole genome shotgun (WGS) entry which is preliminary data.</text>
</comment>
<name>A0ABW2V821_9BACL</name>
<evidence type="ECO:0000313" key="2">
    <source>
        <dbReference type="EMBL" id="MFC7751240.1"/>
    </source>
</evidence>
<dbReference type="EMBL" id="JBHTGQ010000041">
    <property type="protein sequence ID" value="MFC7751240.1"/>
    <property type="molecule type" value="Genomic_DNA"/>
</dbReference>
<evidence type="ECO:0000313" key="3">
    <source>
        <dbReference type="Proteomes" id="UP001596528"/>
    </source>
</evidence>
<evidence type="ECO:0000256" key="1">
    <source>
        <dbReference type="SAM" id="MobiDB-lite"/>
    </source>
</evidence>
<accession>A0ABW2V821</accession>
<organism evidence="2 3">
    <name type="scientific">Paenibacillus thermoaerophilus</name>
    <dbReference type="NCBI Taxonomy" id="1215385"/>
    <lineage>
        <taxon>Bacteria</taxon>
        <taxon>Bacillati</taxon>
        <taxon>Bacillota</taxon>
        <taxon>Bacilli</taxon>
        <taxon>Bacillales</taxon>
        <taxon>Paenibacillaceae</taxon>
        <taxon>Paenibacillus</taxon>
    </lineage>
</organism>
<feature type="compositionally biased region" description="Pro residues" evidence="1">
    <location>
        <begin position="60"/>
        <end position="69"/>
    </location>
</feature>
<keyword evidence="3" id="KW-1185">Reference proteome</keyword>
<protein>
    <submittedName>
        <fullName evidence="2">Uncharacterized protein</fullName>
    </submittedName>
</protein>
<gene>
    <name evidence="2" type="ORF">ACFQWB_15070</name>
</gene>